<keyword evidence="12" id="KW-1185">Reference proteome</keyword>
<dbReference type="InterPro" id="IPR000276">
    <property type="entry name" value="GPCR_Rhodpsn"/>
</dbReference>
<dbReference type="PANTHER" id="PTHR24248">
    <property type="entry name" value="ADRENERGIC RECEPTOR-RELATED G-PROTEIN COUPLED RECEPTOR"/>
    <property type="match status" value="1"/>
</dbReference>
<organism evidence="11 12">
    <name type="scientific">Ramazzottius varieornatus</name>
    <name type="common">Water bear</name>
    <name type="synonym">Tardigrade</name>
    <dbReference type="NCBI Taxonomy" id="947166"/>
    <lineage>
        <taxon>Eukaryota</taxon>
        <taxon>Metazoa</taxon>
        <taxon>Ecdysozoa</taxon>
        <taxon>Tardigrada</taxon>
        <taxon>Eutardigrada</taxon>
        <taxon>Parachela</taxon>
        <taxon>Hypsibioidea</taxon>
        <taxon>Ramazzottiidae</taxon>
        <taxon>Ramazzottius</taxon>
    </lineage>
</organism>
<feature type="transmembrane region" description="Helical" evidence="9">
    <location>
        <begin position="175"/>
        <end position="194"/>
    </location>
</feature>
<keyword evidence="3 9" id="KW-0812">Transmembrane</keyword>
<dbReference type="GO" id="GO:0043410">
    <property type="term" value="P:positive regulation of MAPK cascade"/>
    <property type="evidence" value="ECO:0007669"/>
    <property type="project" value="TreeGrafter"/>
</dbReference>
<feature type="domain" description="G-protein coupled receptors family 1 profile" evidence="10">
    <location>
        <begin position="1"/>
        <end position="191"/>
    </location>
</feature>
<keyword evidence="8" id="KW-0807">Transducer</keyword>
<dbReference type="GO" id="GO:0005886">
    <property type="term" value="C:plasma membrane"/>
    <property type="evidence" value="ECO:0007669"/>
    <property type="project" value="UniProtKB-SubCell"/>
</dbReference>
<proteinExistence type="predicted"/>
<evidence type="ECO:0000256" key="7">
    <source>
        <dbReference type="ARBA" id="ARBA00023170"/>
    </source>
</evidence>
<evidence type="ECO:0000313" key="12">
    <source>
        <dbReference type="Proteomes" id="UP000186922"/>
    </source>
</evidence>
<evidence type="ECO:0000256" key="5">
    <source>
        <dbReference type="ARBA" id="ARBA00023040"/>
    </source>
</evidence>
<dbReference type="SUPFAM" id="SSF81321">
    <property type="entry name" value="Family A G protein-coupled receptor-like"/>
    <property type="match status" value="1"/>
</dbReference>
<dbReference type="PANTHER" id="PTHR24248:SF163">
    <property type="entry name" value="HISTAMINE H2 RECEPTOR-LIKE"/>
    <property type="match status" value="1"/>
</dbReference>
<evidence type="ECO:0000256" key="9">
    <source>
        <dbReference type="SAM" id="Phobius"/>
    </source>
</evidence>
<dbReference type="EMBL" id="BDGG01000008">
    <property type="protein sequence ID" value="GAV02852.1"/>
    <property type="molecule type" value="Genomic_DNA"/>
</dbReference>
<dbReference type="PROSITE" id="PS50262">
    <property type="entry name" value="G_PROTEIN_RECEP_F1_2"/>
    <property type="match status" value="1"/>
</dbReference>
<dbReference type="GO" id="GO:0071880">
    <property type="term" value="P:adenylate cyclase-activating adrenergic receptor signaling pathway"/>
    <property type="evidence" value="ECO:0007669"/>
    <property type="project" value="TreeGrafter"/>
</dbReference>
<evidence type="ECO:0000313" key="11">
    <source>
        <dbReference type="EMBL" id="GAV02852.1"/>
    </source>
</evidence>
<accession>A0A1D1VML1</accession>
<keyword evidence="4 9" id="KW-1133">Transmembrane helix</keyword>
<evidence type="ECO:0000256" key="2">
    <source>
        <dbReference type="ARBA" id="ARBA00022475"/>
    </source>
</evidence>
<feature type="transmembrane region" description="Helical" evidence="9">
    <location>
        <begin position="136"/>
        <end position="155"/>
    </location>
</feature>
<dbReference type="GO" id="GO:0004930">
    <property type="term" value="F:G protein-coupled receptor activity"/>
    <property type="evidence" value="ECO:0007669"/>
    <property type="project" value="UniProtKB-KW"/>
</dbReference>
<comment type="subcellular location">
    <subcellularLocation>
        <location evidence="1">Cell membrane</location>
        <topology evidence="1">Multi-pass membrane protein</topology>
    </subcellularLocation>
</comment>
<feature type="transmembrane region" description="Helical" evidence="9">
    <location>
        <begin position="68"/>
        <end position="90"/>
    </location>
</feature>
<name>A0A1D1VML1_RAMVA</name>
<keyword evidence="2" id="KW-1003">Cell membrane</keyword>
<evidence type="ECO:0000256" key="1">
    <source>
        <dbReference type="ARBA" id="ARBA00004651"/>
    </source>
</evidence>
<keyword evidence="5" id="KW-0297">G-protein coupled receptor</keyword>
<keyword evidence="7" id="KW-0675">Receptor</keyword>
<sequence length="231" mass="26486">MDRYYAITKPLLYRTIITKRTATAMLSMVWLLSAAIGFLPIYFGWNTSDGRIQNYGCPTECGFAVESLTYSLTIGVGTFFIPLFILYVMYAKILTISYAHVKAIRAQTTLYSQFPADGVRSDKQNTNRNTLAQHRATLTLFIIVGAFSVCWLPYFTCFTISPRYAMSTFPLMAEIFLWMGYFNSFVNPFVYGMTNREYRAAFKSLLCRWGKPENDYPPMNTPRAISTEPEF</sequence>
<dbReference type="STRING" id="947166.A0A1D1VML1"/>
<evidence type="ECO:0000259" key="10">
    <source>
        <dbReference type="PROSITE" id="PS50262"/>
    </source>
</evidence>
<dbReference type="Proteomes" id="UP000186922">
    <property type="component" value="Unassembled WGS sequence"/>
</dbReference>
<feature type="transmembrane region" description="Helical" evidence="9">
    <location>
        <begin position="21"/>
        <end position="45"/>
    </location>
</feature>
<dbReference type="InterPro" id="IPR017452">
    <property type="entry name" value="GPCR_Rhodpsn_7TM"/>
</dbReference>
<gene>
    <name evidence="11" type="primary">RvY_13366-1</name>
    <name evidence="11" type="synonym">RvY_13366.1</name>
    <name evidence="11" type="ORF">RvY_13366</name>
</gene>
<keyword evidence="6 9" id="KW-0472">Membrane</keyword>
<evidence type="ECO:0000256" key="4">
    <source>
        <dbReference type="ARBA" id="ARBA00022989"/>
    </source>
</evidence>
<dbReference type="AlphaFoldDB" id="A0A1D1VML1"/>
<protein>
    <recommendedName>
        <fullName evidence="10">G-protein coupled receptors family 1 profile domain-containing protein</fullName>
    </recommendedName>
</protein>
<dbReference type="OrthoDB" id="5951059at2759"/>
<comment type="caution">
    <text evidence="11">The sequence shown here is derived from an EMBL/GenBank/DDBJ whole genome shotgun (WGS) entry which is preliminary data.</text>
</comment>
<dbReference type="Pfam" id="PF00001">
    <property type="entry name" value="7tm_1"/>
    <property type="match status" value="1"/>
</dbReference>
<dbReference type="PRINTS" id="PR00237">
    <property type="entry name" value="GPCRRHODOPSN"/>
</dbReference>
<reference evidence="11 12" key="1">
    <citation type="journal article" date="2016" name="Nat. Commun.">
        <title>Extremotolerant tardigrade genome and improved radiotolerance of human cultured cells by tardigrade-unique protein.</title>
        <authorList>
            <person name="Hashimoto T."/>
            <person name="Horikawa D.D."/>
            <person name="Saito Y."/>
            <person name="Kuwahara H."/>
            <person name="Kozuka-Hata H."/>
            <person name="Shin-I T."/>
            <person name="Minakuchi Y."/>
            <person name="Ohishi K."/>
            <person name="Motoyama A."/>
            <person name="Aizu T."/>
            <person name="Enomoto A."/>
            <person name="Kondo K."/>
            <person name="Tanaka S."/>
            <person name="Hara Y."/>
            <person name="Koshikawa S."/>
            <person name="Sagara H."/>
            <person name="Miura T."/>
            <person name="Yokobori S."/>
            <person name="Miyagawa K."/>
            <person name="Suzuki Y."/>
            <person name="Kubo T."/>
            <person name="Oyama M."/>
            <person name="Kohara Y."/>
            <person name="Fujiyama A."/>
            <person name="Arakawa K."/>
            <person name="Katayama T."/>
            <person name="Toyoda A."/>
            <person name="Kunieda T."/>
        </authorList>
    </citation>
    <scope>NUCLEOTIDE SEQUENCE [LARGE SCALE GENOMIC DNA]</scope>
    <source>
        <strain evidence="11 12">YOKOZUNA-1</strain>
    </source>
</reference>
<evidence type="ECO:0000256" key="8">
    <source>
        <dbReference type="ARBA" id="ARBA00023224"/>
    </source>
</evidence>
<dbReference type="Gene3D" id="1.20.1070.10">
    <property type="entry name" value="Rhodopsin 7-helix transmembrane proteins"/>
    <property type="match status" value="1"/>
</dbReference>
<evidence type="ECO:0000256" key="6">
    <source>
        <dbReference type="ARBA" id="ARBA00023136"/>
    </source>
</evidence>
<evidence type="ECO:0000256" key="3">
    <source>
        <dbReference type="ARBA" id="ARBA00022692"/>
    </source>
</evidence>